<feature type="compositionally biased region" description="Basic and acidic residues" evidence="1">
    <location>
        <begin position="122"/>
        <end position="132"/>
    </location>
</feature>
<name>A0A4S8J243_MUSBA</name>
<accession>A0A4S8J243</accession>
<dbReference type="AlphaFoldDB" id="A0A4S8J243"/>
<evidence type="ECO:0000313" key="3">
    <source>
        <dbReference type="Proteomes" id="UP000317650"/>
    </source>
</evidence>
<sequence>MRKGKGNEKTDTDFEEVRGSLAKIAEASYCPLEKHSDSSVGAQLQMEPLPLSHLYQMEKHIKSTTGNSKNNKENSVKHDWKIEESNRIGVNPRRGKVGTLRRLNVSSAIRPLLGRPRRTTLRSRDSRSRELPRSTTVEGLPLEQHTMYDRKGMEKARTEEGRT</sequence>
<reference evidence="2 3" key="1">
    <citation type="journal article" date="2019" name="Nat. Plants">
        <title>Genome sequencing of Musa balbisiana reveals subgenome evolution and function divergence in polyploid bananas.</title>
        <authorList>
            <person name="Yao X."/>
        </authorList>
    </citation>
    <scope>NUCLEOTIDE SEQUENCE [LARGE SCALE GENOMIC DNA]</scope>
    <source>
        <strain evidence="3">cv. DH-PKW</strain>
        <tissue evidence="2">Leaves</tissue>
    </source>
</reference>
<gene>
    <name evidence="2" type="ORF">C4D60_Mb11t06220</name>
</gene>
<dbReference type="EMBL" id="PYDT01000007">
    <property type="protein sequence ID" value="THU55407.1"/>
    <property type="molecule type" value="Genomic_DNA"/>
</dbReference>
<evidence type="ECO:0000256" key="1">
    <source>
        <dbReference type="SAM" id="MobiDB-lite"/>
    </source>
</evidence>
<organism evidence="2 3">
    <name type="scientific">Musa balbisiana</name>
    <name type="common">Banana</name>
    <dbReference type="NCBI Taxonomy" id="52838"/>
    <lineage>
        <taxon>Eukaryota</taxon>
        <taxon>Viridiplantae</taxon>
        <taxon>Streptophyta</taxon>
        <taxon>Embryophyta</taxon>
        <taxon>Tracheophyta</taxon>
        <taxon>Spermatophyta</taxon>
        <taxon>Magnoliopsida</taxon>
        <taxon>Liliopsida</taxon>
        <taxon>Zingiberales</taxon>
        <taxon>Musaceae</taxon>
        <taxon>Musa</taxon>
    </lineage>
</organism>
<feature type="compositionally biased region" description="Basic and acidic residues" evidence="1">
    <location>
        <begin position="146"/>
        <end position="163"/>
    </location>
</feature>
<feature type="region of interest" description="Disordered" evidence="1">
    <location>
        <begin position="114"/>
        <end position="163"/>
    </location>
</feature>
<evidence type="ECO:0000313" key="2">
    <source>
        <dbReference type="EMBL" id="THU55407.1"/>
    </source>
</evidence>
<keyword evidence="3" id="KW-1185">Reference proteome</keyword>
<proteinExistence type="predicted"/>
<protein>
    <submittedName>
        <fullName evidence="2">Uncharacterized protein</fullName>
    </submittedName>
</protein>
<dbReference type="Proteomes" id="UP000317650">
    <property type="component" value="Chromosome 11"/>
</dbReference>
<comment type="caution">
    <text evidence="2">The sequence shown here is derived from an EMBL/GenBank/DDBJ whole genome shotgun (WGS) entry which is preliminary data.</text>
</comment>